<dbReference type="Gene3D" id="3.40.50.2000">
    <property type="entry name" value="Glycogen Phosphorylase B"/>
    <property type="match status" value="1"/>
</dbReference>
<accession>A3JYE4</accession>
<gene>
    <name evidence="10" type="ORF">SSE37_21032</name>
</gene>
<keyword evidence="7 8" id="KW-0802">TPR repeat</keyword>
<dbReference type="AlphaFoldDB" id="A3JYE4"/>
<name>A3JYE4_SAGS3</name>
<dbReference type="Proteomes" id="UP000005713">
    <property type="component" value="Unassembled WGS sequence"/>
</dbReference>
<evidence type="ECO:0000256" key="3">
    <source>
        <dbReference type="ARBA" id="ARBA00011970"/>
    </source>
</evidence>
<evidence type="ECO:0000313" key="10">
    <source>
        <dbReference type="EMBL" id="EBA10530.1"/>
    </source>
</evidence>
<dbReference type="Pfam" id="PF13844">
    <property type="entry name" value="Glyco_transf_41"/>
    <property type="match status" value="1"/>
</dbReference>
<dbReference type="GO" id="GO:0097363">
    <property type="term" value="F:protein O-acetylglucosaminyltransferase activity"/>
    <property type="evidence" value="ECO:0007669"/>
    <property type="project" value="UniProtKB-EC"/>
</dbReference>
<sequence length="555" mass="60801">MTASSDDFTDFLRFGGAAPLDPFAALKEKVRRNPLDGAALEELAEAQIAGGRILDGFATYNTRISLGNVSAPTWARIGAAMDRQQEYAQAIACFAQSLALEEAPEVRHMMGRALFKLGDVDGAVAMHSSAAQETGNLAAWFAVATLIPGAPSATPETILAARRDFAAVLARSPLANRMKRAPKPRPRTDGPLRVGYVSSWLEKPNYMRPTWALINNHDRSKVEVHLFSDSAEGAEMIGYDPQPTDVIHATGKLDNTQLGKLICKTELDILIDINAYSTPERLGTFTQPVAPICLAWQNHFAPSGLPGFHGIVGDEQSVKPGEEGVFNETVYRLPTSYLTFTVAHKAPPVVDPPCLTNGHITFGSLCVQYKLTPTVIDAWSEILKGVPGATLFLANRALESGENRVWLTERFAERGIDTDRLIFDGGAEHYDYLKNYDRMDIALDAFPYNGGTTTVEAIWQGVPVLTFDGDRWASRTSASLICYTHLKDFVAPSRQAMIDMAIRMGNDPETPARLKEMRHGMRDALKDAPVCDGKRMAQSMEALFDRLMAQRTDPA</sequence>
<dbReference type="PANTHER" id="PTHR44835">
    <property type="entry name" value="UDP-N-ACETYLGLUCOSAMINE--PEPTIDE N-ACETYLGLUCOSAMINYLTRANSFERASE SPINDLY-RELATED"/>
    <property type="match status" value="1"/>
</dbReference>
<evidence type="ECO:0000256" key="1">
    <source>
        <dbReference type="ARBA" id="ARBA00004922"/>
    </source>
</evidence>
<proteinExistence type="inferred from homology"/>
<keyword evidence="5" id="KW-0808">Transferase</keyword>
<comment type="pathway">
    <text evidence="1">Protein modification; protein glycosylation.</text>
</comment>
<organism evidence="10 11">
    <name type="scientific">Sagittula stellata (strain ATCC 700073 / DSM 11524 / E-37)</name>
    <dbReference type="NCBI Taxonomy" id="388399"/>
    <lineage>
        <taxon>Bacteria</taxon>
        <taxon>Pseudomonadati</taxon>
        <taxon>Pseudomonadota</taxon>
        <taxon>Alphaproteobacteria</taxon>
        <taxon>Rhodobacterales</taxon>
        <taxon>Roseobacteraceae</taxon>
        <taxon>Sagittula</taxon>
    </lineage>
</organism>
<evidence type="ECO:0000313" key="11">
    <source>
        <dbReference type="Proteomes" id="UP000005713"/>
    </source>
</evidence>
<feature type="repeat" description="TPR" evidence="8">
    <location>
        <begin position="71"/>
        <end position="104"/>
    </location>
</feature>
<keyword evidence="11" id="KW-1185">Reference proteome</keyword>
<keyword evidence="4" id="KW-0328">Glycosyltransferase</keyword>
<dbReference type="Gene3D" id="3.40.50.11380">
    <property type="match status" value="1"/>
</dbReference>
<evidence type="ECO:0000256" key="8">
    <source>
        <dbReference type="PROSITE-ProRule" id="PRU00339"/>
    </source>
</evidence>
<dbReference type="RefSeq" id="WP_005855468.1">
    <property type="nucleotide sequence ID" value="NZ_AAYA01000001.1"/>
</dbReference>
<protein>
    <recommendedName>
        <fullName evidence="3">protein O-GlcNAc transferase</fullName>
        <ecNumber evidence="3">2.4.1.255</ecNumber>
    </recommendedName>
</protein>
<dbReference type="Gene3D" id="1.25.40.10">
    <property type="entry name" value="Tetratricopeptide repeat domain"/>
    <property type="match status" value="1"/>
</dbReference>
<comment type="similarity">
    <text evidence="2">Belongs to the glycosyltransferase 41 family. O-GlcNAc transferase subfamily.</text>
</comment>
<comment type="caution">
    <text evidence="10">The sequence shown here is derived from an EMBL/GenBank/DDBJ whole genome shotgun (WGS) entry which is preliminary data.</text>
</comment>
<evidence type="ECO:0000256" key="4">
    <source>
        <dbReference type="ARBA" id="ARBA00022676"/>
    </source>
</evidence>
<feature type="domain" description="O-GlcNAc transferase C-terminal" evidence="9">
    <location>
        <begin position="357"/>
        <end position="540"/>
    </location>
</feature>
<evidence type="ECO:0000256" key="7">
    <source>
        <dbReference type="ARBA" id="ARBA00022803"/>
    </source>
</evidence>
<dbReference type="OrthoDB" id="146908at2"/>
<evidence type="ECO:0000256" key="5">
    <source>
        <dbReference type="ARBA" id="ARBA00022679"/>
    </source>
</evidence>
<dbReference type="SUPFAM" id="SSF48452">
    <property type="entry name" value="TPR-like"/>
    <property type="match status" value="1"/>
</dbReference>
<evidence type="ECO:0000256" key="2">
    <source>
        <dbReference type="ARBA" id="ARBA00005386"/>
    </source>
</evidence>
<dbReference type="PANTHER" id="PTHR44835:SF1">
    <property type="entry name" value="PROTEIN O-GLCNAC TRANSFERASE"/>
    <property type="match status" value="1"/>
</dbReference>
<keyword evidence="6" id="KW-0677">Repeat</keyword>
<dbReference type="InterPro" id="IPR019734">
    <property type="entry name" value="TPR_rpt"/>
</dbReference>
<evidence type="ECO:0000259" key="9">
    <source>
        <dbReference type="Pfam" id="PF13844"/>
    </source>
</evidence>
<dbReference type="InterPro" id="IPR051939">
    <property type="entry name" value="Glycosyltr_41/O-GlcNAc_trsf"/>
</dbReference>
<dbReference type="PROSITE" id="PS50005">
    <property type="entry name" value="TPR"/>
    <property type="match status" value="1"/>
</dbReference>
<dbReference type="eggNOG" id="COG3914">
    <property type="taxonomic scope" value="Bacteria"/>
</dbReference>
<dbReference type="InterPro" id="IPR029489">
    <property type="entry name" value="OGT/SEC/SPY_C"/>
</dbReference>
<dbReference type="InterPro" id="IPR011990">
    <property type="entry name" value="TPR-like_helical_dom_sf"/>
</dbReference>
<evidence type="ECO:0000256" key="6">
    <source>
        <dbReference type="ARBA" id="ARBA00022737"/>
    </source>
</evidence>
<dbReference type="EC" id="2.4.1.255" evidence="3"/>
<reference evidence="10 11" key="1">
    <citation type="submission" date="2006-06" db="EMBL/GenBank/DDBJ databases">
        <authorList>
            <person name="Moran M.A."/>
            <person name="Ferriera S."/>
            <person name="Johnson J."/>
            <person name="Kravitz S."/>
            <person name="Beeson K."/>
            <person name="Sutton G."/>
            <person name="Rogers Y.-H."/>
            <person name="Friedman R."/>
            <person name="Frazier M."/>
            <person name="Venter J.C."/>
        </authorList>
    </citation>
    <scope>NUCLEOTIDE SEQUENCE [LARGE SCALE GENOMIC DNA]</scope>
    <source>
        <strain evidence="10 11">E-37</strain>
    </source>
</reference>
<dbReference type="SUPFAM" id="SSF53756">
    <property type="entry name" value="UDP-Glycosyltransferase/glycogen phosphorylase"/>
    <property type="match status" value="1"/>
</dbReference>
<dbReference type="EMBL" id="AAYA01000001">
    <property type="protein sequence ID" value="EBA10530.1"/>
    <property type="molecule type" value="Genomic_DNA"/>
</dbReference>